<feature type="transmembrane region" description="Helical" evidence="1">
    <location>
        <begin position="21"/>
        <end position="43"/>
    </location>
</feature>
<evidence type="ECO:0000313" key="3">
    <source>
        <dbReference type="EMBL" id="CAB4898149.1"/>
    </source>
</evidence>
<keyword evidence="1" id="KW-0472">Membrane</keyword>
<evidence type="ECO:0000256" key="1">
    <source>
        <dbReference type="SAM" id="Phobius"/>
    </source>
</evidence>
<reference evidence="4" key="1">
    <citation type="submission" date="2020-05" db="EMBL/GenBank/DDBJ databases">
        <authorList>
            <person name="Chiriac C."/>
            <person name="Salcher M."/>
            <person name="Ghai R."/>
            <person name="Kavagutti S V."/>
        </authorList>
    </citation>
    <scope>NUCLEOTIDE SEQUENCE</scope>
</reference>
<dbReference type="AlphaFoldDB" id="A0A6J7LZJ7"/>
<protein>
    <submittedName>
        <fullName evidence="4">Unannotated protein</fullName>
    </submittedName>
</protein>
<dbReference type="PANTHER" id="PTHR34989:SF1">
    <property type="entry name" value="PROTEIN HDED"/>
    <property type="match status" value="1"/>
</dbReference>
<dbReference type="EMBL" id="CAFBMM010000007">
    <property type="protein sequence ID" value="CAB4898149.1"/>
    <property type="molecule type" value="Genomic_DNA"/>
</dbReference>
<evidence type="ECO:0000313" key="4">
    <source>
        <dbReference type="EMBL" id="CAB4973428.1"/>
    </source>
</evidence>
<name>A0A6J7LZJ7_9ZZZZ</name>
<dbReference type="InterPro" id="IPR005325">
    <property type="entry name" value="DUF308_memb"/>
</dbReference>
<evidence type="ECO:0000313" key="5">
    <source>
        <dbReference type="EMBL" id="CAB5015338.1"/>
    </source>
</evidence>
<dbReference type="InterPro" id="IPR052712">
    <property type="entry name" value="Acid_resist_chaperone_HdeD"/>
</dbReference>
<sequence>MLNPTNQTELTHADAVEISKTWILLLISGLISVIVGIVILRVNWTKDDLALVVAILFILRGLFRAIVRPIDGSGRGWNVFVGALEVAVGIAFLVWSGPTLLVLAIFIGAWVVVTGIFDFVGGVANRHNTSLWWLFAIFGVIEVILGIILLNNPEGTLALIVLLVGIWSIVVGVLQIVVSFEVKHLPKMVK</sequence>
<keyword evidence="1" id="KW-1133">Transmembrane helix</keyword>
<organism evidence="4">
    <name type="scientific">freshwater metagenome</name>
    <dbReference type="NCBI Taxonomy" id="449393"/>
    <lineage>
        <taxon>unclassified sequences</taxon>
        <taxon>metagenomes</taxon>
        <taxon>ecological metagenomes</taxon>
    </lineage>
</organism>
<feature type="transmembrane region" description="Helical" evidence="1">
    <location>
        <begin position="101"/>
        <end position="124"/>
    </location>
</feature>
<keyword evidence="1" id="KW-0812">Transmembrane</keyword>
<dbReference type="GO" id="GO:0005886">
    <property type="term" value="C:plasma membrane"/>
    <property type="evidence" value="ECO:0007669"/>
    <property type="project" value="TreeGrafter"/>
</dbReference>
<feature type="transmembrane region" description="Helical" evidence="1">
    <location>
        <begin position="131"/>
        <end position="150"/>
    </location>
</feature>
<dbReference type="Pfam" id="PF03729">
    <property type="entry name" value="DUF308"/>
    <property type="match status" value="1"/>
</dbReference>
<dbReference type="EMBL" id="CAFBOF010000008">
    <property type="protein sequence ID" value="CAB4973428.1"/>
    <property type="molecule type" value="Genomic_DNA"/>
</dbReference>
<feature type="transmembrane region" description="Helical" evidence="1">
    <location>
        <begin position="79"/>
        <end position="95"/>
    </location>
</feature>
<feature type="transmembrane region" description="Helical" evidence="1">
    <location>
        <begin position="156"/>
        <end position="180"/>
    </location>
</feature>
<dbReference type="EMBL" id="CAFBPQ010000004">
    <property type="protein sequence ID" value="CAB5015338.1"/>
    <property type="molecule type" value="Genomic_DNA"/>
</dbReference>
<dbReference type="PANTHER" id="PTHR34989">
    <property type="entry name" value="PROTEIN HDED"/>
    <property type="match status" value="1"/>
</dbReference>
<dbReference type="EMBL" id="CAEZYK010000108">
    <property type="protein sequence ID" value="CAB4733446.1"/>
    <property type="molecule type" value="Genomic_DNA"/>
</dbReference>
<evidence type="ECO:0000313" key="2">
    <source>
        <dbReference type="EMBL" id="CAB4733446.1"/>
    </source>
</evidence>
<accession>A0A6J7LZJ7</accession>
<proteinExistence type="predicted"/>
<feature type="transmembrane region" description="Helical" evidence="1">
    <location>
        <begin position="49"/>
        <end position="67"/>
    </location>
</feature>
<gene>
    <name evidence="2" type="ORF">UFOPK2683_01429</name>
    <name evidence="3" type="ORF">UFOPK3605_00324</name>
    <name evidence="4" type="ORF">UFOPK3897_00648</name>
    <name evidence="5" type="ORF">UFOPK4121_00296</name>
</gene>